<comment type="caution">
    <text evidence="1">The sequence shown here is derived from an EMBL/GenBank/DDBJ whole genome shotgun (WGS) entry which is preliminary data.</text>
</comment>
<evidence type="ECO:0000313" key="1">
    <source>
        <dbReference type="EMBL" id="MFD1321055.1"/>
    </source>
</evidence>
<gene>
    <name evidence="1" type="ORF">ACFQ4H_08140</name>
</gene>
<dbReference type="Proteomes" id="UP001597260">
    <property type="component" value="Unassembled WGS sequence"/>
</dbReference>
<proteinExistence type="predicted"/>
<accession>A0ABW3YAH3</accession>
<sequence length="64" mass="6876">MALRYLAVLVGRADYQGADLLVRRVLATLSPAQRADERTLQLALEQGRACPDPAARVVAETTPG</sequence>
<evidence type="ECO:0000313" key="2">
    <source>
        <dbReference type="Proteomes" id="UP001597260"/>
    </source>
</evidence>
<organism evidence="1 2">
    <name type="scientific">Micromonospora sonneratiae</name>
    <dbReference type="NCBI Taxonomy" id="1184706"/>
    <lineage>
        <taxon>Bacteria</taxon>
        <taxon>Bacillati</taxon>
        <taxon>Actinomycetota</taxon>
        <taxon>Actinomycetes</taxon>
        <taxon>Micromonosporales</taxon>
        <taxon>Micromonosporaceae</taxon>
        <taxon>Micromonospora</taxon>
    </lineage>
</organism>
<keyword evidence="2" id="KW-1185">Reference proteome</keyword>
<name>A0ABW3YAH3_9ACTN</name>
<dbReference type="EMBL" id="JBHTMP010000009">
    <property type="protein sequence ID" value="MFD1321055.1"/>
    <property type="molecule type" value="Genomic_DNA"/>
</dbReference>
<dbReference type="RefSeq" id="WP_377568797.1">
    <property type="nucleotide sequence ID" value="NZ_JBHTMP010000009.1"/>
</dbReference>
<protein>
    <submittedName>
        <fullName evidence="1">Uncharacterized protein</fullName>
    </submittedName>
</protein>
<reference evidence="2" key="1">
    <citation type="journal article" date="2019" name="Int. J. Syst. Evol. Microbiol.">
        <title>The Global Catalogue of Microorganisms (GCM) 10K type strain sequencing project: providing services to taxonomists for standard genome sequencing and annotation.</title>
        <authorList>
            <consortium name="The Broad Institute Genomics Platform"/>
            <consortium name="The Broad Institute Genome Sequencing Center for Infectious Disease"/>
            <person name="Wu L."/>
            <person name="Ma J."/>
        </authorList>
    </citation>
    <scope>NUCLEOTIDE SEQUENCE [LARGE SCALE GENOMIC DNA]</scope>
    <source>
        <strain evidence="2">JCM 31037</strain>
    </source>
</reference>